<dbReference type="RefSeq" id="WP_034832165.1">
    <property type="nucleotide sequence ID" value="NZ_JOKH01000001.1"/>
</dbReference>
<dbReference type="Gene3D" id="3.10.490.10">
    <property type="entry name" value="Gamma-glutamyl cyclotransferase-like"/>
    <property type="match status" value="1"/>
</dbReference>
<sequence length="165" mass="18919">MNYFAYGSNMSLARLKNRVPSAQRLGIFYLEAHDLRFHKASKDGSAKCDAFYTGDDCRIYGCLFDIAEEEKALLDQYEGLGIGYAEKQVQLLNDKQESIPAFTYCALLVNELLLPYDWYLQHVLVGAKEAQLPESYICRLESINTWEDPLAERAQKERAIHRQPS</sequence>
<evidence type="ECO:0000256" key="3">
    <source>
        <dbReference type="PIRSR" id="PIRSR617939-2"/>
    </source>
</evidence>
<dbReference type="EMBL" id="JOKH01000001">
    <property type="protein sequence ID" value="KEQ18793.1"/>
    <property type="molecule type" value="Genomic_DNA"/>
</dbReference>
<feature type="binding site" evidence="3">
    <location>
        <position position="119"/>
    </location>
    <ligand>
        <name>substrate</name>
    </ligand>
</feature>
<dbReference type="STRING" id="1137799.GZ78_01520"/>
<dbReference type="InterPro" id="IPR013024">
    <property type="entry name" value="GGCT-like"/>
</dbReference>
<feature type="active site" description="Proton acceptor" evidence="2">
    <location>
        <position position="78"/>
    </location>
</feature>
<reference evidence="4 5" key="1">
    <citation type="submission" date="2014-06" db="EMBL/GenBank/DDBJ databases">
        <title>Whole Genome Sequences of Three Symbiotic Endozoicomonas Bacteria.</title>
        <authorList>
            <person name="Neave M.J."/>
            <person name="Apprill A."/>
            <person name="Voolstra C.R."/>
        </authorList>
    </citation>
    <scope>NUCLEOTIDE SEQUENCE [LARGE SCALE GENOMIC DNA]</scope>
    <source>
        <strain evidence="4 5">DSM 25634</strain>
    </source>
</reference>
<dbReference type="PANTHER" id="PTHR12935:SF0">
    <property type="entry name" value="GAMMA-GLUTAMYLCYCLOTRANSFERASE"/>
    <property type="match status" value="1"/>
</dbReference>
<protein>
    <recommendedName>
        <fullName evidence="6">Gamma-glutamylcyclotransferase AIG2-like domain-containing protein</fullName>
    </recommendedName>
</protein>
<organism evidence="4 5">
    <name type="scientific">Endozoicomonas numazuensis</name>
    <dbReference type="NCBI Taxonomy" id="1137799"/>
    <lineage>
        <taxon>Bacteria</taxon>
        <taxon>Pseudomonadati</taxon>
        <taxon>Pseudomonadota</taxon>
        <taxon>Gammaproteobacteria</taxon>
        <taxon>Oceanospirillales</taxon>
        <taxon>Endozoicomonadaceae</taxon>
        <taxon>Endozoicomonas</taxon>
    </lineage>
</organism>
<accession>A0A081NK20</accession>
<evidence type="ECO:0000256" key="2">
    <source>
        <dbReference type="PIRSR" id="PIRSR617939-1"/>
    </source>
</evidence>
<dbReference type="Pfam" id="PF13772">
    <property type="entry name" value="AIG2_2"/>
    <property type="match status" value="1"/>
</dbReference>
<dbReference type="CDD" id="cd06661">
    <property type="entry name" value="GGCT_like"/>
    <property type="match status" value="1"/>
</dbReference>
<dbReference type="PANTHER" id="PTHR12935">
    <property type="entry name" value="GAMMA-GLUTAMYLCYCLOTRANSFERASE"/>
    <property type="match status" value="1"/>
</dbReference>
<evidence type="ECO:0008006" key="6">
    <source>
        <dbReference type="Google" id="ProtNLM"/>
    </source>
</evidence>
<comment type="caution">
    <text evidence="4">The sequence shown here is derived from an EMBL/GenBank/DDBJ whole genome shotgun (WGS) entry which is preliminary data.</text>
</comment>
<dbReference type="InterPro" id="IPR017939">
    <property type="entry name" value="G-Glutamylcylcotransferase"/>
</dbReference>
<evidence type="ECO:0000313" key="5">
    <source>
        <dbReference type="Proteomes" id="UP000028073"/>
    </source>
</evidence>
<dbReference type="Proteomes" id="UP000028073">
    <property type="component" value="Unassembled WGS sequence"/>
</dbReference>
<keyword evidence="1" id="KW-0456">Lyase</keyword>
<dbReference type="InterPro" id="IPR036568">
    <property type="entry name" value="GGCT-like_sf"/>
</dbReference>
<evidence type="ECO:0000313" key="4">
    <source>
        <dbReference type="EMBL" id="KEQ18793.1"/>
    </source>
</evidence>
<name>A0A081NK20_9GAMM</name>
<dbReference type="SUPFAM" id="SSF110857">
    <property type="entry name" value="Gamma-glutamyl cyclotransferase-like"/>
    <property type="match status" value="1"/>
</dbReference>
<gene>
    <name evidence="4" type="ORF">GZ78_01520</name>
</gene>
<evidence type="ECO:0000256" key="1">
    <source>
        <dbReference type="ARBA" id="ARBA00023239"/>
    </source>
</evidence>
<dbReference type="OrthoDB" id="5401862at2"/>
<dbReference type="AlphaFoldDB" id="A0A081NK20"/>
<feature type="binding site" evidence="3">
    <location>
        <begin position="3"/>
        <end position="8"/>
    </location>
    <ligand>
        <name>substrate</name>
    </ligand>
</feature>
<dbReference type="GO" id="GO:0003839">
    <property type="term" value="F:gamma-glutamylcyclotransferase activity"/>
    <property type="evidence" value="ECO:0007669"/>
    <property type="project" value="InterPro"/>
</dbReference>
<keyword evidence="5" id="KW-1185">Reference proteome</keyword>
<proteinExistence type="predicted"/>
<dbReference type="eggNOG" id="COG2105">
    <property type="taxonomic scope" value="Bacteria"/>
</dbReference>